<evidence type="ECO:0000256" key="2">
    <source>
        <dbReference type="SAM" id="Phobius"/>
    </source>
</evidence>
<evidence type="ECO:0000256" key="1">
    <source>
        <dbReference type="SAM" id="MobiDB-lite"/>
    </source>
</evidence>
<dbReference type="Proteomes" id="UP000013521">
    <property type="component" value="Unassembled WGS sequence"/>
</dbReference>
<keyword evidence="2" id="KW-0812">Transmembrane</keyword>
<dbReference type="KEGG" id="npa:UCRNP2_5923"/>
<sequence>MARNYQPMVCDGDLSDEEWKLEALSSLLASEGRIYPDPDTDTDAAQCPFQLPVRLSSYRDEPTVKVDLGGGERARVAWRRLVVLNCRDREVDTDADTDADASANRPTPPARGTGSAVITVLISLAIIYLIMSLPELLAPPPVQWKPKPKPSWNPGAHLEHRLREAHEEAVSAFERPGKPLYTPSLWKNGTTAASELTQLLWQMESIAGQLSATKTHFEHFDAKLAHLQVFLNPLCESAGAIDLPCLYGWPIVASLRTSLDAPSGHVGRIAGFWDGFTDVIRAFNESIVNGDQGTNEDLRDDSWRLMDRLYGLERMCADQNREMKLNAKRGPKLWK</sequence>
<name>R1GGD0_BOTPV</name>
<proteinExistence type="predicted"/>
<keyword evidence="2" id="KW-1133">Transmembrane helix</keyword>
<keyword evidence="2" id="KW-0472">Membrane</keyword>
<gene>
    <name evidence="3" type="ORF">UCRNP2_5923</name>
</gene>
<feature type="transmembrane region" description="Helical" evidence="2">
    <location>
        <begin position="112"/>
        <end position="131"/>
    </location>
</feature>
<dbReference type="HOGENOM" id="CLU_828988_0_0_1"/>
<evidence type="ECO:0000313" key="3">
    <source>
        <dbReference type="EMBL" id="EOD47336.1"/>
    </source>
</evidence>
<protein>
    <submittedName>
        <fullName evidence="3">Uncharacterized protein</fullName>
    </submittedName>
</protein>
<evidence type="ECO:0000313" key="4">
    <source>
        <dbReference type="Proteomes" id="UP000013521"/>
    </source>
</evidence>
<reference evidence="4" key="1">
    <citation type="journal article" date="2013" name="Genome Announc.">
        <title>Draft genome sequence of Neofusicoccum parvum isolate UCR-NP2, a fungal vascular pathogen associated with grapevine cankers.</title>
        <authorList>
            <person name="Blanco-Ulate B."/>
            <person name="Rolshausen P."/>
            <person name="Cantu D."/>
        </authorList>
    </citation>
    <scope>NUCLEOTIDE SEQUENCE [LARGE SCALE GENOMIC DNA]</scope>
    <source>
        <strain evidence="4">UCR-NP2</strain>
    </source>
</reference>
<dbReference type="OrthoDB" id="3968712at2759"/>
<organism evidence="3 4">
    <name type="scientific">Botryosphaeria parva (strain UCR-NP2)</name>
    <name type="common">Grapevine canker fungus</name>
    <name type="synonym">Neofusicoccum parvum</name>
    <dbReference type="NCBI Taxonomy" id="1287680"/>
    <lineage>
        <taxon>Eukaryota</taxon>
        <taxon>Fungi</taxon>
        <taxon>Dikarya</taxon>
        <taxon>Ascomycota</taxon>
        <taxon>Pezizomycotina</taxon>
        <taxon>Dothideomycetes</taxon>
        <taxon>Dothideomycetes incertae sedis</taxon>
        <taxon>Botryosphaeriales</taxon>
        <taxon>Botryosphaeriaceae</taxon>
        <taxon>Neofusicoccum</taxon>
    </lineage>
</organism>
<feature type="region of interest" description="Disordered" evidence="1">
    <location>
        <begin position="93"/>
        <end position="113"/>
    </location>
</feature>
<dbReference type="AlphaFoldDB" id="R1GGD0"/>
<accession>R1GGD0</accession>
<dbReference type="EMBL" id="KB916341">
    <property type="protein sequence ID" value="EOD47336.1"/>
    <property type="molecule type" value="Genomic_DNA"/>
</dbReference>